<gene>
    <name evidence="1" type="ORF">Tci_859078</name>
</gene>
<reference evidence="1" key="1">
    <citation type="journal article" date="2019" name="Sci. Rep.">
        <title>Draft genome of Tanacetum cinerariifolium, the natural source of mosquito coil.</title>
        <authorList>
            <person name="Yamashiro T."/>
            <person name="Shiraishi A."/>
            <person name="Satake H."/>
            <person name="Nakayama K."/>
        </authorList>
    </citation>
    <scope>NUCLEOTIDE SEQUENCE</scope>
</reference>
<dbReference type="AlphaFoldDB" id="A0A699RQA0"/>
<organism evidence="1">
    <name type="scientific">Tanacetum cinerariifolium</name>
    <name type="common">Dalmatian daisy</name>
    <name type="synonym">Chrysanthemum cinerariifolium</name>
    <dbReference type="NCBI Taxonomy" id="118510"/>
    <lineage>
        <taxon>Eukaryota</taxon>
        <taxon>Viridiplantae</taxon>
        <taxon>Streptophyta</taxon>
        <taxon>Embryophyta</taxon>
        <taxon>Tracheophyta</taxon>
        <taxon>Spermatophyta</taxon>
        <taxon>Magnoliopsida</taxon>
        <taxon>eudicotyledons</taxon>
        <taxon>Gunneridae</taxon>
        <taxon>Pentapetalae</taxon>
        <taxon>asterids</taxon>
        <taxon>campanulids</taxon>
        <taxon>Asterales</taxon>
        <taxon>Asteraceae</taxon>
        <taxon>Asteroideae</taxon>
        <taxon>Anthemideae</taxon>
        <taxon>Anthemidinae</taxon>
        <taxon>Tanacetum</taxon>
    </lineage>
</organism>
<accession>A0A699RQA0</accession>
<name>A0A699RQA0_TANCI</name>
<sequence>MAHSENNTLSSAFKTFFERETLTGPNFNEWYRSLRIVLRVADTFDYLYKSCPDQPADTATEAEKAAFRAEYKKHSDVACIMLGKMSPVLQRQFKNYPPQNMLAELRKMFEKPPAVEIYDLVDALHSCRQAPGKPVSEHVLEMKGLIDQLHTLGKPYENDMAVNLINMSLNMDFGDFVRNSNMHCVGKTVTELHALLINFEK</sequence>
<feature type="non-terminal residue" evidence="1">
    <location>
        <position position="201"/>
    </location>
</feature>
<evidence type="ECO:0000313" key="1">
    <source>
        <dbReference type="EMBL" id="GFC87108.1"/>
    </source>
</evidence>
<dbReference type="EMBL" id="BKCJ011108663">
    <property type="protein sequence ID" value="GFC87108.1"/>
    <property type="molecule type" value="Genomic_DNA"/>
</dbReference>
<proteinExistence type="predicted"/>
<comment type="caution">
    <text evidence="1">The sequence shown here is derived from an EMBL/GenBank/DDBJ whole genome shotgun (WGS) entry which is preliminary data.</text>
</comment>
<protein>
    <submittedName>
        <fullName evidence="1">Zinc finger, CCHC-type</fullName>
    </submittedName>
</protein>